<dbReference type="RefSeq" id="WP_012505225.1">
    <property type="nucleotide sequence ID" value="NC_011059.1"/>
</dbReference>
<feature type="domain" description="HIT" evidence="2">
    <location>
        <begin position="18"/>
        <end position="125"/>
    </location>
</feature>
<evidence type="ECO:0000259" key="2">
    <source>
        <dbReference type="PROSITE" id="PS51084"/>
    </source>
</evidence>
<dbReference type="InterPro" id="IPR011146">
    <property type="entry name" value="HIT-like"/>
</dbReference>
<proteinExistence type="predicted"/>
<evidence type="ECO:0000256" key="1">
    <source>
        <dbReference type="PROSITE-ProRule" id="PRU00464"/>
    </source>
</evidence>
<name>B4S637_PROA2</name>
<accession>B4S637</accession>
<feature type="short sequence motif" description="Histidine triad motif" evidence="1">
    <location>
        <begin position="108"/>
        <end position="112"/>
    </location>
</feature>
<dbReference type="EMBL" id="CP001108">
    <property type="protein sequence ID" value="ACF45688.1"/>
    <property type="molecule type" value="Genomic_DNA"/>
</dbReference>
<dbReference type="PROSITE" id="PS51084">
    <property type="entry name" value="HIT_2"/>
    <property type="match status" value="1"/>
</dbReference>
<dbReference type="InterPro" id="IPR036265">
    <property type="entry name" value="HIT-like_sf"/>
</dbReference>
<evidence type="ECO:0000313" key="3">
    <source>
        <dbReference type="EMBL" id="ACF45688.1"/>
    </source>
</evidence>
<dbReference type="eggNOG" id="COG0537">
    <property type="taxonomic scope" value="Bacteria"/>
</dbReference>
<dbReference type="Gene3D" id="3.30.428.10">
    <property type="entry name" value="HIT-like"/>
    <property type="match status" value="1"/>
</dbReference>
<dbReference type="Pfam" id="PF01230">
    <property type="entry name" value="HIT"/>
    <property type="match status" value="1"/>
</dbReference>
<dbReference type="KEGG" id="paa:Paes_0636"/>
<sequence>MKNCEFCTELSSFSLSRIGEIYKDENIKNRIVAESNNFIVMPTIAPIVPYSYLVLPKEHYETYAQIPSNYYNELLALIENVRNKLDRNVILFEHGAKSCTNSGCGVYHAHIHIVPIVSDFNHNCLVGQNSSGVKDFYELMEILKNNSNYIFYRDNKSDLFYNTSNIQNSDLFVSQYLRRWLQKTQHINKNWDWKSCNIVEKEVLNAIEYML</sequence>
<dbReference type="Proteomes" id="UP000002725">
    <property type="component" value="Chromosome"/>
</dbReference>
<dbReference type="SUPFAM" id="SSF54197">
    <property type="entry name" value="HIT-like"/>
    <property type="match status" value="1"/>
</dbReference>
<protein>
    <recommendedName>
        <fullName evidence="2">HIT domain-containing protein</fullName>
    </recommendedName>
</protein>
<reference evidence="3" key="1">
    <citation type="submission" date="2008-06" db="EMBL/GenBank/DDBJ databases">
        <title>Complete sequence of chromosome of Prosthecochloris aestuarii DSM 271.</title>
        <authorList>
            <consortium name="US DOE Joint Genome Institute"/>
            <person name="Lucas S."/>
            <person name="Copeland A."/>
            <person name="Lapidus A."/>
            <person name="Glavina del Rio T."/>
            <person name="Dalin E."/>
            <person name="Tice H."/>
            <person name="Bruce D."/>
            <person name="Goodwin L."/>
            <person name="Pitluck S."/>
            <person name="Schmutz J."/>
            <person name="Larimer F."/>
            <person name="Land M."/>
            <person name="Hauser L."/>
            <person name="Kyrpides N."/>
            <person name="Anderson I."/>
            <person name="Liu Z."/>
            <person name="Li T."/>
            <person name="Zhao F."/>
            <person name="Overmann J."/>
            <person name="Bryant D.A."/>
            <person name="Richardson P."/>
        </authorList>
    </citation>
    <scope>NUCLEOTIDE SEQUENCE [LARGE SCALE GENOMIC DNA]</scope>
    <source>
        <strain evidence="3">DSM 271</strain>
    </source>
</reference>
<dbReference type="HOGENOM" id="CLU_101762_0_0_10"/>
<dbReference type="STRING" id="290512.Paes_0636"/>
<evidence type="ECO:0000313" key="4">
    <source>
        <dbReference type="Proteomes" id="UP000002725"/>
    </source>
</evidence>
<gene>
    <name evidence="3" type="ordered locus">Paes_0636</name>
</gene>
<organism evidence="3 4">
    <name type="scientific">Prosthecochloris aestuarii (strain DSM 271 / SK 413)</name>
    <dbReference type="NCBI Taxonomy" id="290512"/>
    <lineage>
        <taxon>Bacteria</taxon>
        <taxon>Pseudomonadati</taxon>
        <taxon>Chlorobiota</taxon>
        <taxon>Chlorobiia</taxon>
        <taxon>Chlorobiales</taxon>
        <taxon>Chlorobiaceae</taxon>
        <taxon>Prosthecochloris</taxon>
    </lineage>
</organism>
<keyword evidence="4" id="KW-1185">Reference proteome</keyword>
<dbReference type="GO" id="GO:0003824">
    <property type="term" value="F:catalytic activity"/>
    <property type="evidence" value="ECO:0007669"/>
    <property type="project" value="InterPro"/>
</dbReference>
<dbReference type="AlphaFoldDB" id="B4S637"/>